<name>A0A4C2A7T0_EUMVA</name>
<keyword evidence="2" id="KW-1185">Reference proteome</keyword>
<dbReference type="EMBL" id="BGZK01002694">
    <property type="protein sequence ID" value="GBP95872.1"/>
    <property type="molecule type" value="Genomic_DNA"/>
</dbReference>
<proteinExistence type="predicted"/>
<organism evidence="1 2">
    <name type="scientific">Eumeta variegata</name>
    <name type="common">Bagworm moth</name>
    <name type="synonym">Eumeta japonica</name>
    <dbReference type="NCBI Taxonomy" id="151549"/>
    <lineage>
        <taxon>Eukaryota</taxon>
        <taxon>Metazoa</taxon>
        <taxon>Ecdysozoa</taxon>
        <taxon>Arthropoda</taxon>
        <taxon>Hexapoda</taxon>
        <taxon>Insecta</taxon>
        <taxon>Pterygota</taxon>
        <taxon>Neoptera</taxon>
        <taxon>Endopterygota</taxon>
        <taxon>Lepidoptera</taxon>
        <taxon>Glossata</taxon>
        <taxon>Ditrysia</taxon>
        <taxon>Tineoidea</taxon>
        <taxon>Psychidae</taxon>
        <taxon>Oiketicinae</taxon>
        <taxon>Eumeta</taxon>
    </lineage>
</organism>
<dbReference type="Proteomes" id="UP000299102">
    <property type="component" value="Unassembled WGS sequence"/>
</dbReference>
<evidence type="ECO:0000313" key="2">
    <source>
        <dbReference type="Proteomes" id="UP000299102"/>
    </source>
</evidence>
<accession>A0A4C2A7T0</accession>
<gene>
    <name evidence="1" type="ORF">EVAR_99913_1</name>
</gene>
<dbReference type="OrthoDB" id="7480128at2759"/>
<reference evidence="1 2" key="1">
    <citation type="journal article" date="2019" name="Commun. Biol.">
        <title>The bagworm genome reveals a unique fibroin gene that provides high tensile strength.</title>
        <authorList>
            <person name="Kono N."/>
            <person name="Nakamura H."/>
            <person name="Ohtoshi R."/>
            <person name="Tomita M."/>
            <person name="Numata K."/>
            <person name="Arakawa K."/>
        </authorList>
    </citation>
    <scope>NUCLEOTIDE SEQUENCE [LARGE SCALE GENOMIC DNA]</scope>
</reference>
<comment type="caution">
    <text evidence="1">The sequence shown here is derived from an EMBL/GenBank/DDBJ whole genome shotgun (WGS) entry which is preliminary data.</text>
</comment>
<protein>
    <submittedName>
        <fullName evidence="1">Uncharacterized protein</fullName>
    </submittedName>
</protein>
<sequence length="197" mass="21488">MLEACPVWAAQRAAQTAMAGTTLLPVIVERITGNGESWEALRTFCGEIMSRGGMKVREEGQRRDVYALLQPPPSPSLSCLKAVDFEKSPMHSRARDDWAHQGGARLQNEGLLSTEEVNAAGAADKCASVSEVSAQGYEKDIMGFWSVGGRHNPASLKMELQIGIRIKGETESRTKNGTWIGFEKGPRLRLTSIDAKE</sequence>
<evidence type="ECO:0000313" key="1">
    <source>
        <dbReference type="EMBL" id="GBP95872.1"/>
    </source>
</evidence>
<dbReference type="AlphaFoldDB" id="A0A4C2A7T0"/>